<name>M3TD64_GORML</name>
<keyword evidence="2 4" id="KW-0238">DNA-binding</keyword>
<organism evidence="6 7">
    <name type="scientific">Gordonia malaquae NBRC 108250</name>
    <dbReference type="NCBI Taxonomy" id="1223542"/>
    <lineage>
        <taxon>Bacteria</taxon>
        <taxon>Bacillati</taxon>
        <taxon>Actinomycetota</taxon>
        <taxon>Actinomycetes</taxon>
        <taxon>Mycobacteriales</taxon>
        <taxon>Gordoniaceae</taxon>
        <taxon>Gordonia</taxon>
    </lineage>
</organism>
<dbReference type="GO" id="GO:0000976">
    <property type="term" value="F:transcription cis-regulatory region binding"/>
    <property type="evidence" value="ECO:0007669"/>
    <property type="project" value="TreeGrafter"/>
</dbReference>
<gene>
    <name evidence="6" type="ORF">GM1_008_01180</name>
</gene>
<evidence type="ECO:0000256" key="3">
    <source>
        <dbReference type="ARBA" id="ARBA00023163"/>
    </source>
</evidence>
<reference evidence="6 7" key="1">
    <citation type="submission" date="2013-02" db="EMBL/GenBank/DDBJ databases">
        <title>Whole genome shotgun sequence of Gordonia malaquae NBRC 108250.</title>
        <authorList>
            <person name="Yoshida I."/>
            <person name="Hosoyama A."/>
            <person name="Tsuchikane K."/>
            <person name="Ando Y."/>
            <person name="Baba S."/>
            <person name="Ohji S."/>
            <person name="Hamada M."/>
            <person name="Tamura T."/>
            <person name="Yamazoe A."/>
            <person name="Yamazaki S."/>
            <person name="Fujita N."/>
        </authorList>
    </citation>
    <scope>NUCLEOTIDE SEQUENCE [LARGE SCALE GENOMIC DNA]</scope>
    <source>
        <strain evidence="6 7">NBRC 108250</strain>
    </source>
</reference>
<dbReference type="EMBL" id="BAOP01000008">
    <property type="protein sequence ID" value="GAC79356.1"/>
    <property type="molecule type" value="Genomic_DNA"/>
</dbReference>
<feature type="DNA-binding region" description="H-T-H motif" evidence="4">
    <location>
        <begin position="27"/>
        <end position="46"/>
    </location>
</feature>
<keyword evidence="7" id="KW-1185">Reference proteome</keyword>
<dbReference type="OrthoDB" id="4550691at2"/>
<proteinExistence type="predicted"/>
<dbReference type="SUPFAM" id="SSF48498">
    <property type="entry name" value="Tetracyclin repressor-like, C-terminal domain"/>
    <property type="match status" value="1"/>
</dbReference>
<dbReference type="PROSITE" id="PS50977">
    <property type="entry name" value="HTH_TETR_2"/>
    <property type="match status" value="1"/>
</dbReference>
<dbReference type="PANTHER" id="PTHR30055:SF234">
    <property type="entry name" value="HTH-TYPE TRANSCRIPTIONAL REGULATOR BETI"/>
    <property type="match status" value="1"/>
</dbReference>
<dbReference type="InterPro" id="IPR009057">
    <property type="entry name" value="Homeodomain-like_sf"/>
</dbReference>
<protein>
    <submittedName>
        <fullName evidence="6">Putative TetR family transcriptional regulator</fullName>
    </submittedName>
</protein>
<dbReference type="STRING" id="410332.SAMN04488550_4282"/>
<dbReference type="eggNOG" id="COG1309">
    <property type="taxonomic scope" value="Bacteria"/>
</dbReference>
<evidence type="ECO:0000256" key="2">
    <source>
        <dbReference type="ARBA" id="ARBA00023125"/>
    </source>
</evidence>
<dbReference type="SUPFAM" id="SSF46689">
    <property type="entry name" value="Homeodomain-like"/>
    <property type="match status" value="1"/>
</dbReference>
<dbReference type="Gene3D" id="1.10.357.10">
    <property type="entry name" value="Tetracycline Repressor, domain 2"/>
    <property type="match status" value="1"/>
</dbReference>
<dbReference type="Pfam" id="PF00440">
    <property type="entry name" value="TetR_N"/>
    <property type="match status" value="1"/>
</dbReference>
<dbReference type="GO" id="GO:0003700">
    <property type="term" value="F:DNA-binding transcription factor activity"/>
    <property type="evidence" value="ECO:0007669"/>
    <property type="project" value="TreeGrafter"/>
</dbReference>
<dbReference type="AlphaFoldDB" id="M3TD64"/>
<evidence type="ECO:0000313" key="7">
    <source>
        <dbReference type="Proteomes" id="UP000035009"/>
    </source>
</evidence>
<feature type="domain" description="HTH tetR-type" evidence="5">
    <location>
        <begin position="4"/>
        <end position="64"/>
    </location>
</feature>
<dbReference type="InterPro" id="IPR036271">
    <property type="entry name" value="Tet_transcr_reg_TetR-rel_C_sf"/>
</dbReference>
<comment type="caution">
    <text evidence="6">The sequence shown here is derived from an EMBL/GenBank/DDBJ whole genome shotgun (WGS) entry which is preliminary data.</text>
</comment>
<evidence type="ECO:0000259" key="5">
    <source>
        <dbReference type="PROSITE" id="PS50977"/>
    </source>
</evidence>
<keyword evidence="1" id="KW-0805">Transcription regulation</keyword>
<dbReference type="Proteomes" id="UP000035009">
    <property type="component" value="Unassembled WGS sequence"/>
</dbReference>
<evidence type="ECO:0000256" key="1">
    <source>
        <dbReference type="ARBA" id="ARBA00023015"/>
    </source>
</evidence>
<keyword evidence="3" id="KW-0804">Transcription</keyword>
<accession>M3TD64</accession>
<evidence type="ECO:0000256" key="4">
    <source>
        <dbReference type="PROSITE-ProRule" id="PRU00335"/>
    </source>
</evidence>
<sequence>MSAAQRREQILDVTRSIVLDEGFHEVTPGRIAAGAGVDRSLVYQQFGDLAGLFVALIDREITIAGEGFAAAVAAAADQPERPTFDTVFDGVLAAIDENPSAWRLFLSPPQGAPPELHARLAESTKLVRGFLQDELERLNPDLEDPELTALALHAAGSELLHQHVVNPTAVTADRLRAFIPAAIARRSGR</sequence>
<evidence type="ECO:0000313" key="6">
    <source>
        <dbReference type="EMBL" id="GAC79356.1"/>
    </source>
</evidence>
<dbReference type="InterPro" id="IPR050109">
    <property type="entry name" value="HTH-type_TetR-like_transc_reg"/>
</dbReference>
<dbReference type="InterPro" id="IPR001647">
    <property type="entry name" value="HTH_TetR"/>
</dbReference>
<dbReference type="PANTHER" id="PTHR30055">
    <property type="entry name" value="HTH-TYPE TRANSCRIPTIONAL REGULATOR RUTR"/>
    <property type="match status" value="1"/>
</dbReference>